<evidence type="ECO:0000256" key="9">
    <source>
        <dbReference type="RuleBase" id="RU368016"/>
    </source>
</evidence>
<gene>
    <name evidence="11" type="ORF">NIES80_30080</name>
</gene>
<evidence type="ECO:0000256" key="4">
    <source>
        <dbReference type="ARBA" id="ARBA00006046"/>
    </source>
</evidence>
<evidence type="ECO:0000256" key="6">
    <source>
        <dbReference type="ARBA" id="ARBA00022746"/>
    </source>
</evidence>
<dbReference type="GO" id="GO:0016166">
    <property type="term" value="F:phytoene dehydrogenase activity"/>
    <property type="evidence" value="ECO:0007669"/>
    <property type="project" value="UniProtKB-UniRule"/>
</dbReference>
<dbReference type="GeneID" id="78014690"/>
<protein>
    <recommendedName>
        <fullName evidence="9">Phytoene dehydrogenase</fullName>
        <ecNumber evidence="9">1.3.5.5</ecNumber>
    </recommendedName>
</protein>
<proteinExistence type="inferred from homology"/>
<accession>A0A480AMH3</accession>
<dbReference type="PANTHER" id="PTHR42923">
    <property type="entry name" value="PROTOPORPHYRINOGEN OXIDASE"/>
    <property type="match status" value="1"/>
</dbReference>
<evidence type="ECO:0000256" key="3">
    <source>
        <dbReference type="ARBA" id="ARBA00004900"/>
    </source>
</evidence>
<dbReference type="FunFam" id="3.50.50.60:FF:000091">
    <property type="entry name" value="15-cis-phytoene desaturase, chloroplastic/chromoplastic"/>
    <property type="match status" value="1"/>
</dbReference>
<dbReference type="UniPathway" id="UPA00803"/>
<evidence type="ECO:0000256" key="2">
    <source>
        <dbReference type="ARBA" id="ARBA00004202"/>
    </source>
</evidence>
<dbReference type="PROSITE" id="PS51257">
    <property type="entry name" value="PROKAR_LIPOPROTEIN"/>
    <property type="match status" value="1"/>
</dbReference>
<evidence type="ECO:0000313" key="11">
    <source>
        <dbReference type="EMBL" id="GCL43294.1"/>
    </source>
</evidence>
<dbReference type="Pfam" id="PF01593">
    <property type="entry name" value="Amino_oxidase"/>
    <property type="match status" value="1"/>
</dbReference>
<feature type="domain" description="Amine oxidase" evidence="10">
    <location>
        <begin position="17"/>
        <end position="460"/>
    </location>
</feature>
<dbReference type="GO" id="GO:0005886">
    <property type="term" value="C:plasma membrane"/>
    <property type="evidence" value="ECO:0007669"/>
    <property type="project" value="UniProtKB-SubCell"/>
</dbReference>
<evidence type="ECO:0000256" key="8">
    <source>
        <dbReference type="ARBA" id="ARBA00023136"/>
    </source>
</evidence>
<dbReference type="Gene3D" id="3.50.50.60">
    <property type="entry name" value="FAD/NAD(P)-binding domain"/>
    <property type="match status" value="1"/>
</dbReference>
<dbReference type="PRINTS" id="PR00757">
    <property type="entry name" value="AMINEOXDASEF"/>
</dbReference>
<dbReference type="PANTHER" id="PTHR42923:SF45">
    <property type="entry name" value="15-CIS-PHYTOENE DESATURASE, CHLOROPLASTIC_CHROMOPLASTIC"/>
    <property type="match status" value="1"/>
</dbReference>
<dbReference type="AlphaFoldDB" id="A0A480AMH3"/>
<comment type="caution">
    <text evidence="11">The sequence shown here is derived from an EMBL/GenBank/DDBJ whole genome shotgun (WGS) entry which is preliminary data.</text>
</comment>
<comment type="cofactor">
    <cofactor evidence="1 9">
        <name>FAD</name>
        <dbReference type="ChEBI" id="CHEBI:57692"/>
    </cofactor>
</comment>
<dbReference type="InterPro" id="IPR050464">
    <property type="entry name" value="Zeta_carotene_desat/Oxidored"/>
</dbReference>
<sequence length="486" mass="54282">MQVAFTKCSVAIAGGGLAGLSCAKYLTDQGYTPIVLERRDVIGGKVAAWKDADGDWYETGLHIFFGAYPNMLQLFKELDIEDRLQWKEHTMIFNQPDSPGTYSRFDFPDLPAPINGVIAILRNNDMLTWAEKISFGIGLLPAILQGQKYVEEMDKYSFREWLQKQNVPPRVEKEVFIAMSKALNFINPEEISATVLLTALNRFLQEKNGSKMAFLDGSPTERLCQPIIDHITERGGEVRLNAPLKEILLNEDGTVKGFLLRGLNGAEDEILTADIYVSALPVDPLKPILPNAWKEMPFFQQLNGLEGVPVINVHIWFDRKLTDIDHLLFSRSPLLSVYADMSNTCREYANPDRSMLELVLAPAADWISKSDEEIVAATISELEKLFPQHFGGDNPTKILKYHVVKTPRSVYKATPGRQEYRPSQQTPISNFYLTGDYTMQRYLASMEGAVLSGKLTAQAISQALTVANPSHLQTPTRPPATNAATA</sequence>
<dbReference type="RefSeq" id="WP_028091764.1">
    <property type="nucleotide sequence ID" value="NZ_BJCF01000037.1"/>
</dbReference>
<keyword evidence="6 9" id="KW-0125">Carotenoid biosynthesis</keyword>
<evidence type="ECO:0000256" key="5">
    <source>
        <dbReference type="ARBA" id="ARBA00022646"/>
    </source>
</evidence>
<evidence type="ECO:0000313" key="12">
    <source>
        <dbReference type="Proteomes" id="UP000299367"/>
    </source>
</evidence>
<dbReference type="NCBIfam" id="TIGR02731">
    <property type="entry name" value="phytoene_desat"/>
    <property type="match status" value="1"/>
</dbReference>
<keyword evidence="5" id="KW-0359">Herbicide resistance</keyword>
<dbReference type="InterPro" id="IPR001613">
    <property type="entry name" value="Flavin_amine_oxidase"/>
</dbReference>
<dbReference type="EC" id="1.3.5.5" evidence="9"/>
<evidence type="ECO:0000256" key="7">
    <source>
        <dbReference type="ARBA" id="ARBA00023002"/>
    </source>
</evidence>
<evidence type="ECO:0000259" key="10">
    <source>
        <dbReference type="Pfam" id="PF01593"/>
    </source>
</evidence>
<comment type="similarity">
    <text evidence="4 9">Belongs to the carotenoid/retinoid oxidoreductase family.</text>
</comment>
<dbReference type="GO" id="GO:0016117">
    <property type="term" value="P:carotenoid biosynthetic process"/>
    <property type="evidence" value="ECO:0007669"/>
    <property type="project" value="UniProtKB-UniRule"/>
</dbReference>
<dbReference type="OrthoDB" id="438203at2"/>
<comment type="cofactor">
    <cofactor evidence="9">
        <name>NAD(+)</name>
        <dbReference type="ChEBI" id="CHEBI:57540"/>
    </cofactor>
    <cofactor evidence="9">
        <name>NADP(+)</name>
        <dbReference type="ChEBI" id="CHEBI:58349"/>
    </cofactor>
</comment>
<keyword evidence="7 9" id="KW-0560">Oxidoreductase</keyword>
<keyword evidence="8" id="KW-0472">Membrane</keyword>
<dbReference type="Proteomes" id="UP000299367">
    <property type="component" value="Unassembled WGS sequence"/>
</dbReference>
<dbReference type="GO" id="GO:0009635">
    <property type="term" value="P:response to herbicide"/>
    <property type="evidence" value="ECO:0007669"/>
    <property type="project" value="UniProtKB-KW"/>
</dbReference>
<dbReference type="InterPro" id="IPR036188">
    <property type="entry name" value="FAD/NAD-bd_sf"/>
</dbReference>
<reference evidence="12" key="1">
    <citation type="submission" date="2019-02" db="EMBL/GenBank/DDBJ databases">
        <title>Draft genome sequence of Dolichospermum planctonicum NIES-80.</title>
        <authorList>
            <person name="Yamaguchi H."/>
            <person name="Suzuki S."/>
            <person name="Kawachi M."/>
        </authorList>
    </citation>
    <scope>NUCLEOTIDE SEQUENCE [LARGE SCALE GENOMIC DNA]</scope>
    <source>
        <strain evidence="12">NIES-80</strain>
    </source>
</reference>
<dbReference type="InterPro" id="IPR002937">
    <property type="entry name" value="Amino_oxidase"/>
</dbReference>
<comment type="subcellular location">
    <subcellularLocation>
        <location evidence="2 9">Cell membrane</location>
        <topology evidence="2 9">Peripheral membrane protein</topology>
    </subcellularLocation>
</comment>
<name>A0A480AMH3_9CYAN</name>
<dbReference type="SUPFAM" id="SSF51905">
    <property type="entry name" value="FAD/NAD(P)-binding domain"/>
    <property type="match status" value="1"/>
</dbReference>
<dbReference type="InterPro" id="IPR014102">
    <property type="entry name" value="Phytoene_desaturase"/>
</dbReference>
<evidence type="ECO:0000256" key="1">
    <source>
        <dbReference type="ARBA" id="ARBA00001974"/>
    </source>
</evidence>
<comment type="function">
    <text evidence="9">This enzyme converts phytoene into zeta-carotene via the intermediary of phytofluene by the symmetrical introduction of two double bonds at the C-11 and C-11' positions of phytoene.</text>
</comment>
<dbReference type="EMBL" id="BJCF01000037">
    <property type="protein sequence ID" value="GCL43294.1"/>
    <property type="molecule type" value="Genomic_DNA"/>
</dbReference>
<organism evidence="11 12">
    <name type="scientific">Dolichospermum planctonicum</name>
    <dbReference type="NCBI Taxonomy" id="136072"/>
    <lineage>
        <taxon>Bacteria</taxon>
        <taxon>Bacillati</taxon>
        <taxon>Cyanobacteriota</taxon>
        <taxon>Cyanophyceae</taxon>
        <taxon>Nostocales</taxon>
        <taxon>Aphanizomenonaceae</taxon>
        <taxon>Dolichospermum</taxon>
    </lineage>
</organism>
<comment type="pathway">
    <text evidence="3 9">Carotenoid biosynthesis; lycopene biosynthesis.</text>
</comment>
<keyword evidence="9" id="KW-1003">Cell membrane</keyword>